<sequence>MITVFSQRHVRMLTSCFGGVEGSSVSYLSKYHMYIRYIIRAILRLLHYGVRRHISDVFRISLVTYMR</sequence>
<dbReference type="HOGENOM" id="CLU_2813961_0_0_1"/>
<dbReference type="InParanoid" id="A7EJ82"/>
<dbReference type="EMBL" id="CH476626">
    <property type="protein sequence ID" value="EDO02898.1"/>
    <property type="molecule type" value="Genomic_DNA"/>
</dbReference>
<proteinExistence type="predicted"/>
<dbReference type="Proteomes" id="UP000001312">
    <property type="component" value="Unassembled WGS sequence"/>
</dbReference>
<name>A7EJ82_SCLS1</name>
<evidence type="ECO:0000313" key="2">
    <source>
        <dbReference type="Proteomes" id="UP000001312"/>
    </source>
</evidence>
<evidence type="ECO:0000313" key="1">
    <source>
        <dbReference type="EMBL" id="EDO02898.1"/>
    </source>
</evidence>
<dbReference type="KEGG" id="ssl:SS1G_05375"/>
<keyword evidence="2" id="KW-1185">Reference proteome</keyword>
<protein>
    <submittedName>
        <fullName evidence="1">Uncharacterized protein</fullName>
    </submittedName>
</protein>
<dbReference type="GeneID" id="5489826"/>
<gene>
    <name evidence="1" type="ORF">SS1G_05375</name>
</gene>
<dbReference type="AlphaFoldDB" id="A7EJ82"/>
<reference evidence="2" key="1">
    <citation type="journal article" date="2011" name="PLoS Genet.">
        <title>Genomic analysis of the necrotrophic fungal pathogens Sclerotinia sclerotiorum and Botrytis cinerea.</title>
        <authorList>
            <person name="Amselem J."/>
            <person name="Cuomo C.A."/>
            <person name="van Kan J.A."/>
            <person name="Viaud M."/>
            <person name="Benito E.P."/>
            <person name="Couloux A."/>
            <person name="Coutinho P.M."/>
            <person name="de Vries R.P."/>
            <person name="Dyer P.S."/>
            <person name="Fillinger S."/>
            <person name="Fournier E."/>
            <person name="Gout L."/>
            <person name="Hahn M."/>
            <person name="Kohn L."/>
            <person name="Lapalu N."/>
            <person name="Plummer K.M."/>
            <person name="Pradier J.M."/>
            <person name="Quevillon E."/>
            <person name="Sharon A."/>
            <person name="Simon A."/>
            <person name="ten Have A."/>
            <person name="Tudzynski B."/>
            <person name="Tudzynski P."/>
            <person name="Wincker P."/>
            <person name="Andrew M."/>
            <person name="Anthouard V."/>
            <person name="Beever R.E."/>
            <person name="Beffa R."/>
            <person name="Benoit I."/>
            <person name="Bouzid O."/>
            <person name="Brault B."/>
            <person name="Chen Z."/>
            <person name="Choquer M."/>
            <person name="Collemare J."/>
            <person name="Cotton P."/>
            <person name="Danchin E.G."/>
            <person name="Da Silva C."/>
            <person name="Gautier A."/>
            <person name="Giraud C."/>
            <person name="Giraud T."/>
            <person name="Gonzalez C."/>
            <person name="Grossetete S."/>
            <person name="Guldener U."/>
            <person name="Henrissat B."/>
            <person name="Howlett B.J."/>
            <person name="Kodira C."/>
            <person name="Kretschmer M."/>
            <person name="Lappartient A."/>
            <person name="Leroch M."/>
            <person name="Levis C."/>
            <person name="Mauceli E."/>
            <person name="Neuveglise C."/>
            <person name="Oeser B."/>
            <person name="Pearson M."/>
            <person name="Poulain J."/>
            <person name="Poussereau N."/>
            <person name="Quesneville H."/>
            <person name="Rascle C."/>
            <person name="Schumacher J."/>
            <person name="Segurens B."/>
            <person name="Sexton A."/>
            <person name="Silva E."/>
            <person name="Sirven C."/>
            <person name="Soanes D.M."/>
            <person name="Talbot N.J."/>
            <person name="Templeton M."/>
            <person name="Yandava C."/>
            <person name="Yarden O."/>
            <person name="Zeng Q."/>
            <person name="Rollins J.A."/>
            <person name="Lebrun M.H."/>
            <person name="Dickman M."/>
        </authorList>
    </citation>
    <scope>NUCLEOTIDE SEQUENCE [LARGE SCALE GENOMIC DNA]</scope>
    <source>
        <strain evidence="2">ATCC 18683 / 1980 / Ss-1</strain>
    </source>
</reference>
<accession>A7EJ82</accession>
<dbReference type="RefSeq" id="XP_001593947.1">
    <property type="nucleotide sequence ID" value="XM_001593897.1"/>
</dbReference>
<organism evidence="1 2">
    <name type="scientific">Sclerotinia sclerotiorum (strain ATCC 18683 / 1980 / Ss-1)</name>
    <name type="common">White mold</name>
    <name type="synonym">Whetzelinia sclerotiorum</name>
    <dbReference type="NCBI Taxonomy" id="665079"/>
    <lineage>
        <taxon>Eukaryota</taxon>
        <taxon>Fungi</taxon>
        <taxon>Dikarya</taxon>
        <taxon>Ascomycota</taxon>
        <taxon>Pezizomycotina</taxon>
        <taxon>Leotiomycetes</taxon>
        <taxon>Helotiales</taxon>
        <taxon>Sclerotiniaceae</taxon>
        <taxon>Sclerotinia</taxon>
    </lineage>
</organism>